<accession>A0A371PEW6</accession>
<comment type="catalytic activity">
    <reaction evidence="10">
        <text>3',5'-cyclic CMP + H2O = CMP + H(+)</text>
        <dbReference type="Rhea" id="RHEA:72675"/>
        <dbReference type="ChEBI" id="CHEBI:15377"/>
        <dbReference type="ChEBI" id="CHEBI:15378"/>
        <dbReference type="ChEBI" id="CHEBI:58003"/>
        <dbReference type="ChEBI" id="CHEBI:60377"/>
    </reaction>
    <physiologicalReaction direction="left-to-right" evidence="10">
        <dbReference type="Rhea" id="RHEA:72676"/>
    </physiologicalReaction>
</comment>
<comment type="catalytic activity">
    <reaction evidence="12">
        <text>3',5'-cyclic UMP + H2O = UMP + H(+)</text>
        <dbReference type="Rhea" id="RHEA:70575"/>
        <dbReference type="ChEBI" id="CHEBI:15377"/>
        <dbReference type="ChEBI" id="CHEBI:15378"/>
        <dbReference type="ChEBI" id="CHEBI:57865"/>
        <dbReference type="ChEBI" id="CHEBI:184387"/>
    </reaction>
    <physiologicalReaction direction="left-to-right" evidence="12">
        <dbReference type="Rhea" id="RHEA:70576"/>
    </physiologicalReaction>
</comment>
<dbReference type="GO" id="GO:0003723">
    <property type="term" value="F:RNA binding"/>
    <property type="evidence" value="ECO:0007669"/>
    <property type="project" value="UniProtKB-UniRule"/>
</dbReference>
<feature type="binding site" evidence="17">
    <location>
        <position position="146"/>
    </location>
    <ligand>
        <name>Zn(2+)</name>
        <dbReference type="ChEBI" id="CHEBI:29105"/>
        <label>1</label>
        <note>catalytic</note>
    </ligand>
</feature>
<dbReference type="PANTHER" id="PTHR43694">
    <property type="entry name" value="RIBONUCLEASE J"/>
    <property type="match status" value="1"/>
</dbReference>
<keyword evidence="7 17" id="KW-0862">Zinc</keyword>
<feature type="binding site" evidence="17">
    <location>
        <position position="84"/>
    </location>
    <ligand>
        <name>Zn(2+)</name>
        <dbReference type="ChEBI" id="CHEBI:29105"/>
        <label>1</label>
        <note>catalytic</note>
    </ligand>
</feature>
<dbReference type="PIRSF" id="PIRSF004803">
    <property type="entry name" value="RnjA"/>
    <property type="match status" value="1"/>
</dbReference>
<keyword evidence="6 13" id="KW-0378">Hydrolase</keyword>
<comment type="cofactor">
    <cofactor evidence="14 17">
        <name>Zn(2+)</name>
        <dbReference type="ChEBI" id="CHEBI:29105"/>
    </cofactor>
    <text evidence="14 17">Binds 2 Zn(2+) ions per subunit. It is not clear if Zn(2+) or Mg(2+) is physiologically important.</text>
</comment>
<reference evidence="19 20" key="1">
    <citation type="submission" date="2018-08" db="EMBL/GenBank/DDBJ databases">
        <title>Paenibacillus sp. M4BSY-1, whole genome shotgun sequence.</title>
        <authorList>
            <person name="Tuo L."/>
        </authorList>
    </citation>
    <scope>NUCLEOTIDE SEQUENCE [LARGE SCALE GENOMIC DNA]</scope>
    <source>
        <strain evidence="19 20">M4BSY-1</strain>
    </source>
</reference>
<comment type="function">
    <text evidence="11">Counteracts the endogenous Pycsar antiviral defense system. Phosphodiesterase that enables metal-dependent hydrolysis of host cyclic nucleotide Pycsar defense signals such as cCMP and cUMP.</text>
</comment>
<evidence type="ECO:0000256" key="4">
    <source>
        <dbReference type="ARBA" id="ARBA00022723"/>
    </source>
</evidence>
<evidence type="ECO:0000256" key="12">
    <source>
        <dbReference type="ARBA" id="ARBA00048505"/>
    </source>
</evidence>
<evidence type="ECO:0000256" key="8">
    <source>
        <dbReference type="ARBA" id="ARBA00022839"/>
    </source>
</evidence>
<dbReference type="InterPro" id="IPR041636">
    <property type="entry name" value="RNase_J_C"/>
</dbReference>
<evidence type="ECO:0000256" key="10">
    <source>
        <dbReference type="ARBA" id="ARBA00034221"/>
    </source>
</evidence>
<dbReference type="InterPro" id="IPR036866">
    <property type="entry name" value="RibonucZ/Hydroxyglut_hydro"/>
</dbReference>
<dbReference type="AlphaFoldDB" id="A0A371PEW6"/>
<dbReference type="GO" id="GO:0004534">
    <property type="term" value="F:5'-3' RNA exonuclease activity"/>
    <property type="evidence" value="ECO:0007669"/>
    <property type="project" value="UniProtKB-UniRule"/>
</dbReference>
<comment type="subcellular location">
    <subcellularLocation>
        <location evidence="13 14">Cytoplasm</location>
    </subcellularLocation>
</comment>
<feature type="active site" description="Proton acceptor" evidence="15">
    <location>
        <position position="375"/>
    </location>
</feature>
<evidence type="ECO:0000256" key="17">
    <source>
        <dbReference type="PIRSR" id="PIRSR004803-3"/>
    </source>
</evidence>
<gene>
    <name evidence="13" type="primary">rnj</name>
    <name evidence="19" type="ORF">DX130_17225</name>
</gene>
<dbReference type="Pfam" id="PF22505">
    <property type="entry name" value="RNase_J_b_CASP"/>
    <property type="match status" value="1"/>
</dbReference>
<dbReference type="GO" id="GO:0006364">
    <property type="term" value="P:rRNA processing"/>
    <property type="evidence" value="ECO:0007669"/>
    <property type="project" value="UniProtKB-UniRule"/>
</dbReference>
<keyword evidence="4 14" id="KW-0479">Metal-binding</keyword>
<evidence type="ECO:0000313" key="20">
    <source>
        <dbReference type="Proteomes" id="UP000261905"/>
    </source>
</evidence>
<dbReference type="InterPro" id="IPR001279">
    <property type="entry name" value="Metallo-B-lactamas"/>
</dbReference>
<evidence type="ECO:0000256" key="11">
    <source>
        <dbReference type="ARBA" id="ARBA00034301"/>
    </source>
</evidence>
<organism evidence="19 20">
    <name type="scientific">Paenibacillus paeoniae</name>
    <dbReference type="NCBI Taxonomy" id="2292705"/>
    <lineage>
        <taxon>Bacteria</taxon>
        <taxon>Bacillati</taxon>
        <taxon>Bacillota</taxon>
        <taxon>Bacilli</taxon>
        <taxon>Bacillales</taxon>
        <taxon>Paenibacillaceae</taxon>
        <taxon>Paenibacillus</taxon>
    </lineage>
</organism>
<dbReference type="Proteomes" id="UP000261905">
    <property type="component" value="Unassembled WGS sequence"/>
</dbReference>
<evidence type="ECO:0000256" key="7">
    <source>
        <dbReference type="ARBA" id="ARBA00022833"/>
    </source>
</evidence>
<name>A0A371PEW6_9BACL</name>
<keyword evidence="1 13" id="KW-0963">Cytoplasm</keyword>
<dbReference type="Pfam" id="PF00753">
    <property type="entry name" value="Lactamase_B"/>
    <property type="match status" value="1"/>
</dbReference>
<dbReference type="Pfam" id="PF17770">
    <property type="entry name" value="RNase_J_C"/>
    <property type="match status" value="1"/>
</dbReference>
<evidence type="ECO:0000256" key="1">
    <source>
        <dbReference type="ARBA" id="ARBA00022490"/>
    </source>
</evidence>
<evidence type="ECO:0000256" key="16">
    <source>
        <dbReference type="PIRSR" id="PIRSR004803-2"/>
    </source>
</evidence>
<comment type="similarity">
    <text evidence="13 14">Belongs to the metallo-beta-lactamase superfamily. RNA-metabolizing metallo-beta-lactamase-like family. Bacterial RNase J subfamily.</text>
</comment>
<feature type="binding site" evidence="17">
    <location>
        <position position="83"/>
    </location>
    <ligand>
        <name>Zn(2+)</name>
        <dbReference type="ChEBI" id="CHEBI:29105"/>
        <label>1</label>
        <note>catalytic</note>
    </ligand>
</feature>
<dbReference type="GO" id="GO:0008270">
    <property type="term" value="F:zinc ion binding"/>
    <property type="evidence" value="ECO:0007669"/>
    <property type="project" value="InterPro"/>
</dbReference>
<keyword evidence="8 13" id="KW-0269">Exonuclease</keyword>
<feature type="binding site" evidence="17">
    <location>
        <position position="54"/>
    </location>
    <ligand>
        <name>Ca(2+)</name>
        <dbReference type="ChEBI" id="CHEBI:29108"/>
    </ligand>
</feature>
<dbReference type="EMBL" id="QUBQ01000003">
    <property type="protein sequence ID" value="REK74483.1"/>
    <property type="molecule type" value="Genomic_DNA"/>
</dbReference>
<feature type="domain" description="Metallo-beta-lactamase" evidence="18">
    <location>
        <begin position="26"/>
        <end position="220"/>
    </location>
</feature>
<dbReference type="Gene3D" id="3.60.15.10">
    <property type="entry name" value="Ribonuclease Z/Hydroxyacylglutathione hydrolase-like"/>
    <property type="match status" value="1"/>
</dbReference>
<keyword evidence="9 13" id="KW-0694">RNA-binding</keyword>
<dbReference type="SUPFAM" id="SSF56281">
    <property type="entry name" value="Metallo-hydrolase/oxidoreductase"/>
    <property type="match status" value="1"/>
</dbReference>
<dbReference type="SMART" id="SM00849">
    <property type="entry name" value="Lactamase_B"/>
    <property type="match status" value="1"/>
</dbReference>
<sequence>MNQNQVNPQQTSKLSVFALGGVFEIGKNMYVVQYGDDLVVIDCGSKFPDETLLGIDLIVPDITYLLDNKQRIRGLFITHGHEDHIGAIPYILKQLDMPVYGTPLTLGLIKGKLKEHNLSDKGLHNINTDSIIELGTLTLSFFRTNHSIPDCVGIAIDTPEGTVVHTGDFKFDLSPANKQFPDVHKMARIGERGVLLLLSESTNAERPGFTPSEKLVGERIEEAFQKATNKIFLTTFASNVNRLQQVINAARKTGRKLLLLGRSMVNVVRVSRELGYLDVPDGMLIEPRETGQFTRDRIAVLCTGSQGEPLAALSRLASSTHPLITIDPDDTVIFASSPIPGNERNVASTLDHLYLLGAHVIHGGSGSNGMHVSGHGSQEELKLMLTLMKPTYFVPIHGEYRMLHQHRQLAVDVGVEREHVFILRNGDVLDISGGQAVSNRQIPAGNTLVDGFGIGDVGNIVLRDRKHLSEDGIIVIVITLSRQENALLSDPDVISRGFVYVKESEGLLSEVSRIVIRTIEELQELGNDWKWAILKTKTKDSVGAFLYAKTKRRPMILPIIIEI</sequence>
<feature type="binding site" evidence="17">
    <location>
        <position position="397"/>
    </location>
    <ligand>
        <name>Zn(2+)</name>
        <dbReference type="ChEBI" id="CHEBI:29105"/>
        <label>1</label>
        <note>catalytic</note>
    </ligand>
</feature>
<dbReference type="InterPro" id="IPR055132">
    <property type="entry name" value="RNase_J_b_CASP"/>
</dbReference>
<dbReference type="GO" id="GO:0004521">
    <property type="term" value="F:RNA endonuclease activity"/>
    <property type="evidence" value="ECO:0007669"/>
    <property type="project" value="UniProtKB-UniRule"/>
</dbReference>
<comment type="function">
    <text evidence="13">An RNase that has 5'-3' exonuclease and possibly endonuclease activity. Involved in maturation of rRNA and in some organisms also mRNA maturation and/or decay.</text>
</comment>
<evidence type="ECO:0000256" key="14">
    <source>
        <dbReference type="PIRNR" id="PIRNR004803"/>
    </source>
</evidence>
<evidence type="ECO:0000256" key="2">
    <source>
        <dbReference type="ARBA" id="ARBA00022552"/>
    </source>
</evidence>
<dbReference type="Gene3D" id="3.10.20.580">
    <property type="match status" value="1"/>
</dbReference>
<dbReference type="InterPro" id="IPR042173">
    <property type="entry name" value="RNase_J_2"/>
</dbReference>
<feature type="binding site" evidence="17">
    <location>
        <position position="56"/>
    </location>
    <ligand>
        <name>Ca(2+)</name>
        <dbReference type="ChEBI" id="CHEBI:29108"/>
    </ligand>
</feature>
<comment type="cofactor">
    <cofactor evidence="17">
        <name>Ca(2+)</name>
        <dbReference type="ChEBI" id="CHEBI:29108"/>
    </cofactor>
    <text evidence="17">Binds 1 Ca(2+) cation per subunit. Seen in 1 crystal structure, it is not clear if it is physiologically important.</text>
</comment>
<dbReference type="HAMAP" id="MF_01491">
    <property type="entry name" value="RNase_J_bact"/>
    <property type="match status" value="1"/>
</dbReference>
<evidence type="ECO:0000313" key="19">
    <source>
        <dbReference type="EMBL" id="REK74483.1"/>
    </source>
</evidence>
<dbReference type="PANTHER" id="PTHR43694:SF4">
    <property type="entry name" value="RIBONUCLEASE J 2"/>
    <property type="match status" value="1"/>
</dbReference>
<feature type="binding site" evidence="17">
    <location>
        <position position="168"/>
    </location>
    <ligand>
        <name>Zn(2+)</name>
        <dbReference type="ChEBI" id="CHEBI:29105"/>
        <label>1</label>
        <note>catalytic</note>
    </ligand>
</feature>
<keyword evidence="17" id="KW-0106">Calcium</keyword>
<dbReference type="Pfam" id="PF07521">
    <property type="entry name" value="RMMBL"/>
    <property type="match status" value="1"/>
</dbReference>
<dbReference type="InterPro" id="IPR011108">
    <property type="entry name" value="RMMBL"/>
</dbReference>
<keyword evidence="20" id="KW-1185">Reference proteome</keyword>
<evidence type="ECO:0000256" key="15">
    <source>
        <dbReference type="PIRSR" id="PIRSR004803-1"/>
    </source>
</evidence>
<dbReference type="InterPro" id="IPR030854">
    <property type="entry name" value="RNase_J_bac"/>
</dbReference>
<dbReference type="OrthoDB" id="9758375at2"/>
<dbReference type="EC" id="3.1.-.-" evidence="13 14"/>
<comment type="subunit">
    <text evidence="13">Homodimer, may be a subunit of the RNA degradosome.</text>
</comment>
<feature type="binding site" evidence="16">
    <location>
        <begin position="237"/>
        <end position="239"/>
    </location>
    <ligand>
        <name>substrate</name>
    </ligand>
</feature>
<comment type="caution">
    <text evidence="19">The sequence shown here is derived from an EMBL/GenBank/DDBJ whole genome shotgun (WGS) entry which is preliminary data.</text>
</comment>
<keyword evidence="2 13" id="KW-0698">rRNA processing</keyword>
<evidence type="ECO:0000256" key="13">
    <source>
        <dbReference type="HAMAP-Rule" id="MF_01491"/>
    </source>
</evidence>
<feature type="binding site" evidence="17">
    <location>
        <position position="81"/>
    </location>
    <ligand>
        <name>Zn(2+)</name>
        <dbReference type="ChEBI" id="CHEBI:29105"/>
        <label>1</label>
        <note>catalytic</note>
    </ligand>
</feature>
<evidence type="ECO:0000256" key="5">
    <source>
        <dbReference type="ARBA" id="ARBA00022759"/>
    </source>
</evidence>
<evidence type="ECO:0000259" key="18">
    <source>
        <dbReference type="SMART" id="SM00849"/>
    </source>
</evidence>
<feature type="active site" description="Proton donor" evidence="15">
    <location>
        <position position="200"/>
    </location>
</feature>
<keyword evidence="5 13" id="KW-0255">Endonuclease</keyword>
<dbReference type="InterPro" id="IPR004613">
    <property type="entry name" value="RNase_J"/>
</dbReference>
<dbReference type="Gene3D" id="3.40.50.10710">
    <property type="entry name" value="Metallo-hydrolase/oxidoreductase"/>
    <property type="match status" value="1"/>
</dbReference>
<evidence type="ECO:0000256" key="6">
    <source>
        <dbReference type="ARBA" id="ARBA00022801"/>
    </source>
</evidence>
<evidence type="ECO:0000256" key="3">
    <source>
        <dbReference type="ARBA" id="ARBA00022722"/>
    </source>
</evidence>
<dbReference type="NCBIfam" id="TIGR00649">
    <property type="entry name" value="MG423"/>
    <property type="match status" value="1"/>
</dbReference>
<feature type="binding site" evidence="17">
    <location>
        <position position="79"/>
    </location>
    <ligand>
        <name>Zn(2+)</name>
        <dbReference type="ChEBI" id="CHEBI:29105"/>
        <label>2</label>
        <note>catalytic</note>
    </ligand>
</feature>
<dbReference type="PROSITE" id="PS01292">
    <property type="entry name" value="UPF0036"/>
    <property type="match status" value="1"/>
</dbReference>
<protein>
    <recommendedName>
        <fullName evidence="13 14">Ribonuclease J</fullName>
        <shortName evidence="13">RNase J</shortName>
        <ecNumber evidence="13 14">3.1.-.-</ecNumber>
    </recommendedName>
</protein>
<dbReference type="InterPro" id="IPR001587">
    <property type="entry name" value="RNase_J_CS"/>
</dbReference>
<evidence type="ECO:0000256" key="9">
    <source>
        <dbReference type="ARBA" id="ARBA00022884"/>
    </source>
</evidence>
<keyword evidence="3 13" id="KW-0540">Nuclease</keyword>
<feature type="binding site" evidence="13 16">
    <location>
        <begin position="371"/>
        <end position="375"/>
    </location>
    <ligand>
        <name>substrate</name>
    </ligand>
</feature>
<proteinExistence type="inferred from homology"/>
<feature type="binding site" evidence="17">
    <location>
        <position position="450"/>
    </location>
    <ligand>
        <name>Ca(2+)</name>
        <dbReference type="ChEBI" id="CHEBI:29108"/>
    </ligand>
</feature>
<dbReference type="CDD" id="cd07714">
    <property type="entry name" value="RNaseJ_MBL-fold"/>
    <property type="match status" value="1"/>
</dbReference>
<dbReference type="GO" id="GO:0005737">
    <property type="term" value="C:cytoplasm"/>
    <property type="evidence" value="ECO:0007669"/>
    <property type="project" value="UniProtKB-SubCell"/>
</dbReference>